<evidence type="ECO:0000313" key="2">
    <source>
        <dbReference type="EMBL" id="CCI42839.1"/>
    </source>
</evidence>
<proteinExistence type="predicted"/>
<accession>A0A024G842</accession>
<evidence type="ECO:0008006" key="4">
    <source>
        <dbReference type="Google" id="ProtNLM"/>
    </source>
</evidence>
<evidence type="ECO:0000313" key="3">
    <source>
        <dbReference type="Proteomes" id="UP000053237"/>
    </source>
</evidence>
<comment type="caution">
    <text evidence="2">The sequence shown here is derived from an EMBL/GenBank/DDBJ whole genome shotgun (WGS) entry which is preliminary data.</text>
</comment>
<keyword evidence="3" id="KW-1185">Reference proteome</keyword>
<evidence type="ECO:0000256" key="1">
    <source>
        <dbReference type="SAM" id="MobiDB-lite"/>
    </source>
</evidence>
<feature type="region of interest" description="Disordered" evidence="1">
    <location>
        <begin position="432"/>
        <end position="454"/>
    </location>
</feature>
<sequence>MNLQRDEFGFVGSRVIKSKEQGITGWITRYDSKWDRYTIYIPKIGLEFYTRGEIIAMHAKFQIIKQKSDFQIEALHDTSSRYVGLCIVRRNSETKGVVKCFLPYENVYVVHFPDGKEEKMEEDEIIDNMIAMLKGKKDSNVSRSCPIKADKHVKHTKALTTKKRSIRFISGSNSPKSIQVADTKDKSKGIVTTSQAVDFETKQVRICRPENVATQTAHEESTEKPTETNATFRSIQPLSSRTIALGHLRQELLEFLKSYSDHSQCNALISILNNRDMKHIASIRRFTEETGLHVLNHALGACLHNKRGVLEIDRIYYLLKIIAMLPVPSPRVILDASIGRTIMLVAKSNVQEIPICVRELARWIKNKWLSRLSINKRTNGKIQLQCGRRTAPPSMPKHTLKVPGLELAGKKRAERDALKDLIRPTLESTMEPIHSQREERVRTEPPGIVNPSQGHARRIGTNAIVEVDAGERGVYGRNQRLCFSQKWAYCDFYKDTPPTSIRSTADTVHKKSSMGTNPAGIAKSILRRASKYEEELSIL</sequence>
<dbReference type="OrthoDB" id="122869at2759"/>
<organism evidence="2 3">
    <name type="scientific">Albugo candida</name>
    <dbReference type="NCBI Taxonomy" id="65357"/>
    <lineage>
        <taxon>Eukaryota</taxon>
        <taxon>Sar</taxon>
        <taxon>Stramenopiles</taxon>
        <taxon>Oomycota</taxon>
        <taxon>Peronosporomycetes</taxon>
        <taxon>Albuginales</taxon>
        <taxon>Albuginaceae</taxon>
        <taxon>Albugo</taxon>
    </lineage>
</organism>
<dbReference type="EMBL" id="CAIX01000040">
    <property type="protein sequence ID" value="CCI42839.1"/>
    <property type="molecule type" value="Genomic_DNA"/>
</dbReference>
<gene>
    <name evidence="2" type="ORF">BN9_036230</name>
</gene>
<dbReference type="AlphaFoldDB" id="A0A024G842"/>
<protein>
    <recommendedName>
        <fullName evidence="4">TFIIS N-terminal domain-containing protein</fullName>
    </recommendedName>
</protein>
<feature type="compositionally biased region" description="Basic and acidic residues" evidence="1">
    <location>
        <begin position="434"/>
        <end position="443"/>
    </location>
</feature>
<dbReference type="Proteomes" id="UP000053237">
    <property type="component" value="Unassembled WGS sequence"/>
</dbReference>
<reference evidence="2 3" key="1">
    <citation type="submission" date="2012-05" db="EMBL/GenBank/DDBJ databases">
        <title>Recombination and specialization in a pathogen metapopulation.</title>
        <authorList>
            <person name="Gardiner A."/>
            <person name="Kemen E."/>
            <person name="Schultz-Larsen T."/>
            <person name="MacLean D."/>
            <person name="Van Oosterhout C."/>
            <person name="Jones J.D.G."/>
        </authorList>
    </citation>
    <scope>NUCLEOTIDE SEQUENCE [LARGE SCALE GENOMIC DNA]</scope>
    <source>
        <strain evidence="2 3">Ac Nc2</strain>
    </source>
</reference>
<dbReference type="InParanoid" id="A0A024G842"/>
<name>A0A024G842_9STRA</name>